<dbReference type="EMBL" id="AQPN01000011">
    <property type="protein sequence ID" value="EOR96494.1"/>
    <property type="molecule type" value="Genomic_DNA"/>
</dbReference>
<evidence type="ECO:0000313" key="2">
    <source>
        <dbReference type="EMBL" id="EOR96494.1"/>
    </source>
</evidence>
<comment type="similarity">
    <text evidence="1">Belongs to the ROK (NagC/XylR) family.</text>
</comment>
<dbReference type="AlphaFoldDB" id="R9H5P3"/>
<accession>R9H5P3</accession>
<dbReference type="CDD" id="cd23763">
    <property type="entry name" value="ASKHA_ATPase_ROK"/>
    <property type="match status" value="1"/>
</dbReference>
<dbReference type="OrthoDB" id="49666at2"/>
<dbReference type="STRING" id="1150600.ADIARSV_0315"/>
<evidence type="ECO:0000256" key="1">
    <source>
        <dbReference type="ARBA" id="ARBA00006479"/>
    </source>
</evidence>
<keyword evidence="3" id="KW-1185">Reference proteome</keyword>
<dbReference type="SUPFAM" id="SSF53067">
    <property type="entry name" value="Actin-like ATPase domain"/>
    <property type="match status" value="1"/>
</dbReference>
<dbReference type="InterPro" id="IPR043129">
    <property type="entry name" value="ATPase_NBD"/>
</dbReference>
<dbReference type="PANTHER" id="PTHR18964">
    <property type="entry name" value="ROK (REPRESSOR, ORF, KINASE) FAMILY"/>
    <property type="match status" value="1"/>
</dbReference>
<evidence type="ECO:0000313" key="3">
    <source>
        <dbReference type="Proteomes" id="UP000014174"/>
    </source>
</evidence>
<dbReference type="PANTHER" id="PTHR18964:SF149">
    <property type="entry name" value="BIFUNCTIONAL UDP-N-ACETYLGLUCOSAMINE 2-EPIMERASE_N-ACETYLMANNOSAMINE KINASE"/>
    <property type="match status" value="1"/>
</dbReference>
<dbReference type="RefSeq" id="WP_016193565.1">
    <property type="nucleotide sequence ID" value="NZ_AQPN01000011.1"/>
</dbReference>
<proteinExistence type="inferred from homology"/>
<name>R9H5P3_9SPHI</name>
<gene>
    <name evidence="2" type="ORF">ADIARSV_0315</name>
</gene>
<sequence length="294" mass="32141">MNYQEENIIAGADIGGSHITVALVNLKDKFLVKKSTVRKDINSKGSESQILDGWLSAVIKAIALYDGQVKKLSFAMPGPFDYKRGISLIKGLDKFESLYGCNIKQYFADALGIIPENILFRNDAEAFLHGEVFCGAARNSNKVIGLTLGTGFGSAVSQNGVTTDLNLGSELFLESIADDYFTTRWFIKRFKELTGRHVSGVKEILGCADETNTCSIIFNEFSTNLASFLTPYLIKEQVFDVVLGGNISKAHHLFLKNLESSTENENLSVNFKLAELNEDAALIGAAASFDVLVI</sequence>
<dbReference type="eggNOG" id="COG1940">
    <property type="taxonomic scope" value="Bacteria"/>
</dbReference>
<reference evidence="2 3" key="1">
    <citation type="journal article" date="2013" name="Genome Announc.">
        <title>Draft Genome Sequence of Arcticibacter svalbardensis Strain MN12-7T, a Member of the Family Sphingobacteriaceae Isolated from an Arctic Soil Sample.</title>
        <authorList>
            <person name="Shivaji S."/>
            <person name="Ara S."/>
            <person name="Prasad S."/>
            <person name="Manasa B.P."/>
            <person name="Begum Z."/>
            <person name="Singh A."/>
            <person name="Kumar Pinnaka A."/>
        </authorList>
    </citation>
    <scope>NUCLEOTIDE SEQUENCE [LARGE SCALE GENOMIC DNA]</scope>
    <source>
        <strain evidence="2 3">MN12-7</strain>
    </source>
</reference>
<comment type="caution">
    <text evidence="2">The sequence shown here is derived from an EMBL/GenBank/DDBJ whole genome shotgun (WGS) entry which is preliminary data.</text>
</comment>
<dbReference type="Pfam" id="PF00480">
    <property type="entry name" value="ROK"/>
    <property type="match status" value="1"/>
</dbReference>
<dbReference type="Gene3D" id="3.30.420.40">
    <property type="match status" value="3"/>
</dbReference>
<organism evidence="2 3">
    <name type="scientific">Arcticibacter svalbardensis MN12-7</name>
    <dbReference type="NCBI Taxonomy" id="1150600"/>
    <lineage>
        <taxon>Bacteria</taxon>
        <taxon>Pseudomonadati</taxon>
        <taxon>Bacteroidota</taxon>
        <taxon>Sphingobacteriia</taxon>
        <taxon>Sphingobacteriales</taxon>
        <taxon>Sphingobacteriaceae</taxon>
        <taxon>Arcticibacter</taxon>
    </lineage>
</organism>
<protein>
    <submittedName>
        <fullName evidence="2">ROK family member transcriptional repressor</fullName>
    </submittedName>
</protein>
<dbReference type="Proteomes" id="UP000014174">
    <property type="component" value="Unassembled WGS sequence"/>
</dbReference>
<dbReference type="InterPro" id="IPR000600">
    <property type="entry name" value="ROK"/>
</dbReference>
<dbReference type="PATRIC" id="fig|1150600.3.peg.307"/>